<protein>
    <submittedName>
        <fullName evidence="2">Uncharacterized protein</fullName>
    </submittedName>
</protein>
<gene>
    <name evidence="2" type="ORF">C2845_PM02G31500</name>
</gene>
<feature type="region of interest" description="Disordered" evidence="1">
    <location>
        <begin position="180"/>
        <end position="219"/>
    </location>
</feature>
<proteinExistence type="predicted"/>
<evidence type="ECO:0000313" key="2">
    <source>
        <dbReference type="EMBL" id="RLN17605.1"/>
    </source>
</evidence>
<keyword evidence="3" id="KW-1185">Reference proteome</keyword>
<evidence type="ECO:0000313" key="3">
    <source>
        <dbReference type="Proteomes" id="UP000275267"/>
    </source>
</evidence>
<dbReference type="AlphaFoldDB" id="A0A3L6S9C2"/>
<evidence type="ECO:0000256" key="1">
    <source>
        <dbReference type="SAM" id="MobiDB-lite"/>
    </source>
</evidence>
<sequence length="219" mass="23018">MQATAPSLQLHLHDDRLIPDRVLFPFPPMEKRAGQMSPLAGPCARMGGVATHRPLRARKHRPPAVPISGMRPQFRILFTGKDDGRGVIRGLAASTPGVVAAERDRPVPDFPAVAVVGRCALPAAGSGGRAYCGRGPRGAARTTTPGRTRAPCTVDAAAGRRRGEWHSVLGSLFSPACGSGMEQNNAASLSGAERGTTRWPEPPGPGPRRRDPFSPCAAS</sequence>
<reference evidence="3" key="1">
    <citation type="journal article" date="2019" name="Nat. Commun.">
        <title>The genome of broomcorn millet.</title>
        <authorList>
            <person name="Zou C."/>
            <person name="Miki D."/>
            <person name="Li D."/>
            <person name="Tang Q."/>
            <person name="Xiao L."/>
            <person name="Rajput S."/>
            <person name="Deng P."/>
            <person name="Jia W."/>
            <person name="Huang R."/>
            <person name="Zhang M."/>
            <person name="Sun Y."/>
            <person name="Hu J."/>
            <person name="Fu X."/>
            <person name="Schnable P.S."/>
            <person name="Li F."/>
            <person name="Zhang H."/>
            <person name="Feng B."/>
            <person name="Zhu X."/>
            <person name="Liu R."/>
            <person name="Schnable J.C."/>
            <person name="Zhu J.-K."/>
            <person name="Zhang H."/>
        </authorList>
    </citation>
    <scope>NUCLEOTIDE SEQUENCE [LARGE SCALE GENOMIC DNA]</scope>
</reference>
<comment type="caution">
    <text evidence="2">The sequence shown here is derived from an EMBL/GenBank/DDBJ whole genome shotgun (WGS) entry which is preliminary data.</text>
</comment>
<accession>A0A3L6S9C2</accession>
<name>A0A3L6S9C2_PANMI</name>
<dbReference type="EMBL" id="PQIB02000005">
    <property type="protein sequence ID" value="RLN17605.1"/>
    <property type="molecule type" value="Genomic_DNA"/>
</dbReference>
<dbReference type="Proteomes" id="UP000275267">
    <property type="component" value="Unassembled WGS sequence"/>
</dbReference>
<organism evidence="2 3">
    <name type="scientific">Panicum miliaceum</name>
    <name type="common">Proso millet</name>
    <name type="synonym">Broomcorn millet</name>
    <dbReference type="NCBI Taxonomy" id="4540"/>
    <lineage>
        <taxon>Eukaryota</taxon>
        <taxon>Viridiplantae</taxon>
        <taxon>Streptophyta</taxon>
        <taxon>Embryophyta</taxon>
        <taxon>Tracheophyta</taxon>
        <taxon>Spermatophyta</taxon>
        <taxon>Magnoliopsida</taxon>
        <taxon>Liliopsida</taxon>
        <taxon>Poales</taxon>
        <taxon>Poaceae</taxon>
        <taxon>PACMAD clade</taxon>
        <taxon>Panicoideae</taxon>
        <taxon>Panicodae</taxon>
        <taxon>Paniceae</taxon>
        <taxon>Panicinae</taxon>
        <taxon>Panicum</taxon>
        <taxon>Panicum sect. Panicum</taxon>
    </lineage>
</organism>